<name>A0A317A506_9PLEO</name>
<keyword evidence="5" id="KW-1185">Reference proteome</keyword>
<evidence type="ECO:0000313" key="5">
    <source>
        <dbReference type="Proteomes" id="UP000249757"/>
    </source>
</evidence>
<dbReference type="Proteomes" id="UP000249757">
    <property type="component" value="Unassembled WGS sequence"/>
</dbReference>
<evidence type="ECO:0000313" key="4">
    <source>
        <dbReference type="Proteomes" id="UP000245464"/>
    </source>
</evidence>
<sequence length="93" mass="9983">MPLRNLKRVAEGTRGPRGPYKRVKTAKGSASLPIRTSPHAPFESQLRDAIPEATIQPLAEGSRAATEATSEAIKSGDNSGFNDEFTDNFNGIN</sequence>
<feature type="region of interest" description="Disordered" evidence="1">
    <location>
        <begin position="1"/>
        <end position="39"/>
    </location>
</feature>
<proteinExistence type="predicted"/>
<organism evidence="2 4">
    <name type="scientific">Pyrenophora tritici-repentis</name>
    <dbReference type="NCBI Taxonomy" id="45151"/>
    <lineage>
        <taxon>Eukaryota</taxon>
        <taxon>Fungi</taxon>
        <taxon>Dikarya</taxon>
        <taxon>Ascomycota</taxon>
        <taxon>Pezizomycotina</taxon>
        <taxon>Dothideomycetes</taxon>
        <taxon>Pleosporomycetidae</taxon>
        <taxon>Pleosporales</taxon>
        <taxon>Pleosporineae</taxon>
        <taxon>Pleosporaceae</taxon>
        <taxon>Pyrenophora</taxon>
    </lineage>
</organism>
<dbReference type="AlphaFoldDB" id="A0A317A506"/>
<comment type="caution">
    <text evidence="2">The sequence shown here is derived from an EMBL/GenBank/DDBJ whole genome shotgun (WGS) entry which is preliminary data.</text>
</comment>
<reference evidence="5" key="4">
    <citation type="journal article" date="2022" name="Microb. Genom.">
        <title>A global pangenome for the wheat fungal pathogen Pyrenophora tritici-repentis and prediction of effector protein structural homology.</title>
        <authorList>
            <person name="Moolhuijzen P.M."/>
            <person name="See P.T."/>
            <person name="Shi G."/>
            <person name="Powell H.R."/>
            <person name="Cockram J."/>
            <person name="Jorgensen L.N."/>
            <person name="Benslimane H."/>
            <person name="Strelkov S.E."/>
            <person name="Turner J."/>
            <person name="Liu Z."/>
            <person name="Moffat C.S."/>
        </authorList>
    </citation>
    <scope>NUCLEOTIDE SEQUENCE [LARGE SCALE GENOMIC DNA]</scope>
</reference>
<dbReference type="Proteomes" id="UP000245464">
    <property type="component" value="Chromosome 5"/>
</dbReference>
<dbReference type="EMBL" id="NQIK02000005">
    <property type="protein sequence ID" value="KAF7570025.1"/>
    <property type="molecule type" value="Genomic_DNA"/>
</dbReference>
<reference evidence="3" key="3">
    <citation type="journal article" date="2022" name="bioRxiv">
        <title>A global pangenome for the wheat fungal pathogen Pyrenophora tritici-repentis and prediction of effector protein structural homology.</title>
        <authorList>
            <person name="Moolhuijzen P."/>
            <person name="See P.T."/>
            <person name="Shi G."/>
            <person name="Powell H.R."/>
            <person name="Cockram J."/>
            <person name="Jorgensen L.N."/>
            <person name="Benslimane H."/>
            <person name="Strelkov S.E."/>
            <person name="Turner J."/>
            <person name="Liu Z."/>
            <person name="Moffat C.S."/>
        </authorList>
    </citation>
    <scope>NUCLEOTIDE SEQUENCE</scope>
    <source>
        <strain evidence="3">86-124</strain>
    </source>
</reference>
<reference evidence="3" key="2">
    <citation type="submission" date="2021-05" db="EMBL/GenBank/DDBJ databases">
        <authorList>
            <person name="Moolhuijzen P.M."/>
            <person name="Moffat C.S."/>
        </authorList>
    </citation>
    <scope>NUCLEOTIDE SEQUENCE</scope>
    <source>
        <strain evidence="3">86-124</strain>
    </source>
</reference>
<feature type="region of interest" description="Disordered" evidence="1">
    <location>
        <begin position="60"/>
        <end position="93"/>
    </location>
</feature>
<evidence type="ECO:0000256" key="1">
    <source>
        <dbReference type="SAM" id="MobiDB-lite"/>
    </source>
</evidence>
<feature type="compositionally biased region" description="Polar residues" evidence="1">
    <location>
        <begin position="76"/>
        <end position="93"/>
    </location>
</feature>
<gene>
    <name evidence="3" type="ORF">Ptr86124_010952</name>
    <name evidence="2" type="ORF">PtrM4_100270</name>
</gene>
<accession>A0A317A506</accession>
<reference evidence="2" key="1">
    <citation type="journal article" date="2018" name="BMC Genomics">
        <title>Comparative genomics of the wheat fungal pathogen Pyrenophora tritici-repentis reveals chromosomal variations and genome plasticity.</title>
        <authorList>
            <person name="Moolhuijzen P."/>
            <person name="See P.T."/>
            <person name="Hane J.K."/>
            <person name="Shi G."/>
            <person name="Liu Z."/>
            <person name="Oliver R.P."/>
            <person name="Moffat C.S."/>
        </authorList>
    </citation>
    <scope>NUCLEOTIDE SEQUENCE [LARGE SCALE GENOMIC DNA]</scope>
    <source>
        <strain evidence="2">M4</strain>
    </source>
</reference>
<dbReference type="EMBL" id="NRDI02000018">
    <property type="protein sequence ID" value="KAI1509914.1"/>
    <property type="molecule type" value="Genomic_DNA"/>
</dbReference>
<evidence type="ECO:0000313" key="2">
    <source>
        <dbReference type="EMBL" id="KAF7570025.1"/>
    </source>
</evidence>
<evidence type="ECO:0000313" key="3">
    <source>
        <dbReference type="EMBL" id="KAI1509914.1"/>
    </source>
</evidence>
<protein>
    <submittedName>
        <fullName evidence="2">Uncharacterized protein</fullName>
    </submittedName>
</protein>